<feature type="signal peptide" evidence="1">
    <location>
        <begin position="1"/>
        <end position="20"/>
    </location>
</feature>
<keyword evidence="1" id="KW-0732">Signal</keyword>
<reference evidence="2" key="2">
    <citation type="submission" date="2011-02" db="EMBL/GenBank/DDBJ databases">
        <authorList>
            <person name="MacLean D."/>
        </authorList>
    </citation>
    <scope>NUCLEOTIDE SEQUENCE</scope>
</reference>
<proteinExistence type="predicted"/>
<protein>
    <submittedName>
        <fullName evidence="2">AlNc14C52G4084 protein</fullName>
    </submittedName>
</protein>
<accession>F0WBP2</accession>
<dbReference type="AlphaFoldDB" id="F0WBP2"/>
<evidence type="ECO:0000256" key="1">
    <source>
        <dbReference type="SAM" id="SignalP"/>
    </source>
</evidence>
<dbReference type="EMBL" id="FR824097">
    <property type="protein sequence ID" value="CCA18569.1"/>
    <property type="molecule type" value="Genomic_DNA"/>
</dbReference>
<gene>
    <name evidence="2" type="primary">AlNc14C52G4084</name>
    <name evidence="2" type="ORF">ALNC14_047120</name>
</gene>
<dbReference type="PROSITE" id="PS51257">
    <property type="entry name" value="PROKAR_LIPOPROTEIN"/>
    <property type="match status" value="1"/>
</dbReference>
<name>F0WBP2_9STRA</name>
<feature type="chain" id="PRO_5003259707" evidence="1">
    <location>
        <begin position="21"/>
        <end position="72"/>
    </location>
</feature>
<organism evidence="2">
    <name type="scientific">Albugo laibachii Nc14</name>
    <dbReference type="NCBI Taxonomy" id="890382"/>
    <lineage>
        <taxon>Eukaryota</taxon>
        <taxon>Sar</taxon>
        <taxon>Stramenopiles</taxon>
        <taxon>Oomycota</taxon>
        <taxon>Peronosporomycetes</taxon>
        <taxon>Albuginales</taxon>
        <taxon>Albuginaceae</taxon>
        <taxon>Albugo</taxon>
    </lineage>
</organism>
<evidence type="ECO:0000313" key="2">
    <source>
        <dbReference type="EMBL" id="CCA18569.1"/>
    </source>
</evidence>
<sequence length="72" mass="8298">MGCGAKVYGWLLLITACVQYQKDKWCVHVTTVTLEHNHEVSKRTYDLYYDPMASSYTLIKRKVALEISRLSA</sequence>
<dbReference type="HOGENOM" id="CLU_2727493_0_0_1"/>
<reference evidence="2" key="1">
    <citation type="journal article" date="2011" name="PLoS Biol.">
        <title>Gene gain and loss during evolution of obligate parasitism in the white rust pathogen of Arabidopsis thaliana.</title>
        <authorList>
            <person name="Kemen E."/>
            <person name="Gardiner A."/>
            <person name="Schultz-Larsen T."/>
            <person name="Kemen A.C."/>
            <person name="Balmuth A.L."/>
            <person name="Robert-Seilaniantz A."/>
            <person name="Bailey K."/>
            <person name="Holub E."/>
            <person name="Studholme D.J."/>
            <person name="Maclean D."/>
            <person name="Jones J.D."/>
        </authorList>
    </citation>
    <scope>NUCLEOTIDE SEQUENCE</scope>
</reference>